<evidence type="ECO:0000256" key="11">
    <source>
        <dbReference type="SAM" id="Phobius"/>
    </source>
</evidence>
<dbReference type="PANTHER" id="PTHR43289">
    <property type="entry name" value="MITOGEN-ACTIVATED PROTEIN KINASE KINASE KINASE 20-RELATED"/>
    <property type="match status" value="1"/>
</dbReference>
<evidence type="ECO:0000256" key="6">
    <source>
        <dbReference type="ARBA" id="ARBA00022840"/>
    </source>
</evidence>
<dbReference type="PROSITE" id="PS00107">
    <property type="entry name" value="PROTEIN_KINASE_ATP"/>
    <property type="match status" value="1"/>
</dbReference>
<keyword evidence="6 9" id="KW-0067">ATP-binding</keyword>
<keyword evidence="11" id="KW-0472">Membrane</keyword>
<keyword evidence="5 13" id="KW-0418">Kinase</keyword>
<evidence type="ECO:0000313" key="14">
    <source>
        <dbReference type="Proteomes" id="UP000467124"/>
    </source>
</evidence>
<dbReference type="InterPro" id="IPR011009">
    <property type="entry name" value="Kinase-like_dom_sf"/>
</dbReference>
<evidence type="ECO:0000256" key="8">
    <source>
        <dbReference type="ARBA" id="ARBA00048679"/>
    </source>
</evidence>
<gene>
    <name evidence="13" type="ORF">GTW20_11315</name>
</gene>
<comment type="catalytic activity">
    <reaction evidence="8">
        <text>L-seryl-[protein] + ATP = O-phospho-L-seryl-[protein] + ADP + H(+)</text>
        <dbReference type="Rhea" id="RHEA:17989"/>
        <dbReference type="Rhea" id="RHEA-COMP:9863"/>
        <dbReference type="Rhea" id="RHEA-COMP:11604"/>
        <dbReference type="ChEBI" id="CHEBI:15378"/>
        <dbReference type="ChEBI" id="CHEBI:29999"/>
        <dbReference type="ChEBI" id="CHEBI:30616"/>
        <dbReference type="ChEBI" id="CHEBI:83421"/>
        <dbReference type="ChEBI" id="CHEBI:456216"/>
        <dbReference type="EC" id="2.7.11.1"/>
    </reaction>
</comment>
<dbReference type="EMBL" id="WWHY01000001">
    <property type="protein sequence ID" value="MYR32845.1"/>
    <property type="molecule type" value="Genomic_DNA"/>
</dbReference>
<dbReference type="Pfam" id="PF00069">
    <property type="entry name" value="Pkinase"/>
    <property type="match status" value="1"/>
</dbReference>
<dbReference type="InterPro" id="IPR017441">
    <property type="entry name" value="Protein_kinase_ATP_BS"/>
</dbReference>
<evidence type="ECO:0000256" key="2">
    <source>
        <dbReference type="ARBA" id="ARBA00022527"/>
    </source>
</evidence>
<evidence type="ECO:0000256" key="1">
    <source>
        <dbReference type="ARBA" id="ARBA00012513"/>
    </source>
</evidence>
<feature type="region of interest" description="Disordered" evidence="10">
    <location>
        <begin position="379"/>
        <end position="503"/>
    </location>
</feature>
<name>A0A7K2ISS8_9ACTN</name>
<evidence type="ECO:0000256" key="4">
    <source>
        <dbReference type="ARBA" id="ARBA00022741"/>
    </source>
</evidence>
<evidence type="ECO:0000256" key="5">
    <source>
        <dbReference type="ARBA" id="ARBA00022777"/>
    </source>
</evidence>
<keyword evidence="11" id="KW-1133">Transmembrane helix</keyword>
<dbReference type="FunFam" id="3.30.200.20:FF:000035">
    <property type="entry name" value="Serine/threonine protein kinase Stk1"/>
    <property type="match status" value="1"/>
</dbReference>
<dbReference type="PROSITE" id="PS50011">
    <property type="entry name" value="PROTEIN_KINASE_DOM"/>
    <property type="match status" value="1"/>
</dbReference>
<keyword evidence="4 9" id="KW-0547">Nucleotide-binding</keyword>
<comment type="caution">
    <text evidence="13">The sequence shown here is derived from an EMBL/GenBank/DDBJ whole genome shotgun (WGS) entry which is preliminary data.</text>
</comment>
<dbReference type="AlphaFoldDB" id="A0A7K2ISS8"/>
<keyword evidence="11" id="KW-0812">Transmembrane</keyword>
<feature type="domain" description="Protein kinase" evidence="12">
    <location>
        <begin position="24"/>
        <end position="278"/>
    </location>
</feature>
<feature type="transmembrane region" description="Helical" evidence="11">
    <location>
        <begin position="352"/>
        <end position="373"/>
    </location>
</feature>
<reference evidence="13 14" key="1">
    <citation type="journal article" date="2019" name="Nat. Commun.">
        <title>The antimicrobial potential of Streptomyces from insect microbiomes.</title>
        <authorList>
            <person name="Chevrette M.G."/>
            <person name="Carlson C.M."/>
            <person name="Ortega H.E."/>
            <person name="Thomas C."/>
            <person name="Ananiev G.E."/>
            <person name="Barns K.J."/>
            <person name="Book A.J."/>
            <person name="Cagnazzo J."/>
            <person name="Carlos C."/>
            <person name="Flanigan W."/>
            <person name="Grubbs K.J."/>
            <person name="Horn H.A."/>
            <person name="Hoffmann F.M."/>
            <person name="Klassen J.L."/>
            <person name="Knack J.J."/>
            <person name="Lewin G.R."/>
            <person name="McDonald B.R."/>
            <person name="Muller L."/>
            <person name="Melo W.G.P."/>
            <person name="Pinto-Tomas A.A."/>
            <person name="Schmitz A."/>
            <person name="Wendt-Pienkowski E."/>
            <person name="Wildman S."/>
            <person name="Zhao M."/>
            <person name="Zhang F."/>
            <person name="Bugni T.S."/>
            <person name="Andes D.R."/>
            <person name="Pupo M.T."/>
            <person name="Currie C.R."/>
        </authorList>
    </citation>
    <scope>NUCLEOTIDE SEQUENCE [LARGE SCALE GENOMIC DNA]</scope>
    <source>
        <strain evidence="13 14">SID5840</strain>
    </source>
</reference>
<evidence type="ECO:0000256" key="9">
    <source>
        <dbReference type="PROSITE-ProRule" id="PRU10141"/>
    </source>
</evidence>
<dbReference type="FunFam" id="1.10.510.10:FF:000021">
    <property type="entry name" value="Serine/threonine protein kinase"/>
    <property type="match status" value="1"/>
</dbReference>
<dbReference type="GO" id="GO:0005524">
    <property type="term" value="F:ATP binding"/>
    <property type="evidence" value="ECO:0007669"/>
    <property type="project" value="UniProtKB-UniRule"/>
</dbReference>
<dbReference type="Gene3D" id="1.10.510.10">
    <property type="entry name" value="Transferase(Phosphotransferase) domain 1"/>
    <property type="match status" value="1"/>
</dbReference>
<accession>A0A7K2ISS8</accession>
<sequence length="503" mass="51784">MSAYEPSSQSGPGGLTGTVLSDRYRLEEQIGSGGMGTVWRATDTLLNRSVAVKLLHPAQMAEPTARERFRTEGRITAGLSHPGIAQVYDYGEEDGRAFLIMELVVSDPLSQVLREQGRLSPDQTLDFVCQAAKALAAAHARGVVHRDIKPGNLLVTEEGQLKLTDFGIARGDTSVTLTQTGMVMGTAQYISPEQASGRPASAASDLYALGVVAYECLAGEPPFTGDSPVALALAHTRDEPPSLPEDIPAEIDDLVFSMLEKDPENRPSSAGEVAHLAAVIRSDAGTGPPTPSTGFSGMAQTRVVGAVPDTGPRSGSQARRTADQPFVPADQNGDSATLAKGSGSERRIRTPVVLAAVVAAVMIVAAAAAGFVFGGDPGTDKVNDSNPPAVSETSPSPTPSEEPEEPEEPDIPVPENDLPDWTPPAHDWGGSEGPDTGEGDEEPTQPEDDGEDDVPETENPDGGDNTDPPPDNGGDNGGGEDGSGGGGGGGGGGVDNPPGHEGN</sequence>
<feature type="region of interest" description="Disordered" evidence="10">
    <location>
        <begin position="305"/>
        <end position="345"/>
    </location>
</feature>
<dbReference type="PANTHER" id="PTHR43289:SF6">
    <property type="entry name" value="SERINE_THREONINE-PROTEIN KINASE NEKL-3"/>
    <property type="match status" value="1"/>
</dbReference>
<dbReference type="GO" id="GO:0004674">
    <property type="term" value="F:protein serine/threonine kinase activity"/>
    <property type="evidence" value="ECO:0007669"/>
    <property type="project" value="UniProtKB-KW"/>
</dbReference>
<keyword evidence="2" id="KW-0723">Serine/threonine-protein kinase</keyword>
<dbReference type="InterPro" id="IPR000719">
    <property type="entry name" value="Prot_kinase_dom"/>
</dbReference>
<keyword evidence="3" id="KW-0808">Transferase</keyword>
<protein>
    <recommendedName>
        <fullName evidence="1">non-specific serine/threonine protein kinase</fullName>
        <ecNumber evidence="1">2.7.11.1</ecNumber>
    </recommendedName>
</protein>
<feature type="binding site" evidence="9">
    <location>
        <position position="53"/>
    </location>
    <ligand>
        <name>ATP</name>
        <dbReference type="ChEBI" id="CHEBI:30616"/>
    </ligand>
</feature>
<dbReference type="InterPro" id="IPR008271">
    <property type="entry name" value="Ser/Thr_kinase_AS"/>
</dbReference>
<dbReference type="PROSITE" id="PS00108">
    <property type="entry name" value="PROTEIN_KINASE_ST"/>
    <property type="match status" value="1"/>
</dbReference>
<dbReference type="SUPFAM" id="SSF56112">
    <property type="entry name" value="Protein kinase-like (PK-like)"/>
    <property type="match status" value="1"/>
</dbReference>
<evidence type="ECO:0000259" key="12">
    <source>
        <dbReference type="PROSITE" id="PS50011"/>
    </source>
</evidence>
<evidence type="ECO:0000256" key="10">
    <source>
        <dbReference type="SAM" id="MobiDB-lite"/>
    </source>
</evidence>
<dbReference type="RefSeq" id="WP_161110921.1">
    <property type="nucleotide sequence ID" value="NZ_WWHY01000001.1"/>
</dbReference>
<dbReference type="CDD" id="cd14014">
    <property type="entry name" value="STKc_PknB_like"/>
    <property type="match status" value="1"/>
</dbReference>
<organism evidence="13 14">
    <name type="scientific">Nocardiopsis alba</name>
    <dbReference type="NCBI Taxonomy" id="53437"/>
    <lineage>
        <taxon>Bacteria</taxon>
        <taxon>Bacillati</taxon>
        <taxon>Actinomycetota</taxon>
        <taxon>Actinomycetes</taxon>
        <taxon>Streptosporangiales</taxon>
        <taxon>Nocardiopsidaceae</taxon>
        <taxon>Nocardiopsis</taxon>
    </lineage>
</organism>
<feature type="compositionally biased region" description="Acidic residues" evidence="10">
    <location>
        <begin position="435"/>
        <end position="461"/>
    </location>
</feature>
<dbReference type="SMART" id="SM00220">
    <property type="entry name" value="S_TKc"/>
    <property type="match status" value="1"/>
</dbReference>
<evidence type="ECO:0000256" key="3">
    <source>
        <dbReference type="ARBA" id="ARBA00022679"/>
    </source>
</evidence>
<feature type="compositionally biased region" description="Gly residues" evidence="10">
    <location>
        <begin position="474"/>
        <end position="494"/>
    </location>
</feature>
<evidence type="ECO:0000313" key="13">
    <source>
        <dbReference type="EMBL" id="MYR32845.1"/>
    </source>
</evidence>
<dbReference type="Proteomes" id="UP000467124">
    <property type="component" value="Unassembled WGS sequence"/>
</dbReference>
<dbReference type="EC" id="2.7.11.1" evidence="1"/>
<comment type="catalytic activity">
    <reaction evidence="7">
        <text>L-threonyl-[protein] + ATP = O-phospho-L-threonyl-[protein] + ADP + H(+)</text>
        <dbReference type="Rhea" id="RHEA:46608"/>
        <dbReference type="Rhea" id="RHEA-COMP:11060"/>
        <dbReference type="Rhea" id="RHEA-COMP:11605"/>
        <dbReference type="ChEBI" id="CHEBI:15378"/>
        <dbReference type="ChEBI" id="CHEBI:30013"/>
        <dbReference type="ChEBI" id="CHEBI:30616"/>
        <dbReference type="ChEBI" id="CHEBI:61977"/>
        <dbReference type="ChEBI" id="CHEBI:456216"/>
        <dbReference type="EC" id="2.7.11.1"/>
    </reaction>
</comment>
<dbReference type="Gene3D" id="3.30.200.20">
    <property type="entry name" value="Phosphorylase Kinase, domain 1"/>
    <property type="match status" value="1"/>
</dbReference>
<dbReference type="GO" id="GO:0045717">
    <property type="term" value="P:negative regulation of fatty acid biosynthetic process"/>
    <property type="evidence" value="ECO:0007669"/>
    <property type="project" value="UniProtKB-ARBA"/>
</dbReference>
<proteinExistence type="predicted"/>
<evidence type="ECO:0000256" key="7">
    <source>
        <dbReference type="ARBA" id="ARBA00047899"/>
    </source>
</evidence>
<feature type="compositionally biased region" description="Acidic residues" evidence="10">
    <location>
        <begin position="401"/>
        <end position="410"/>
    </location>
</feature>